<keyword evidence="2" id="KW-1185">Reference proteome</keyword>
<proteinExistence type="predicted"/>
<gene>
    <name evidence="1" type="ORF">MSG28_003488</name>
</gene>
<comment type="caution">
    <text evidence="1">The sequence shown here is derived from an EMBL/GenBank/DDBJ whole genome shotgun (WGS) entry which is preliminary data.</text>
</comment>
<accession>A0ACC0KG88</accession>
<sequence length="1170" mass="130389">MSSYMAGVFDLDLDVDPDTVTVGDSDDDDIIEVDEVDYDPELHVNSIVEAEGSETIQLSEDNVNPGLCKRLGPQDFELRKVLGKGGYGKVFQVRKITGPDANAHFAMKVLKKASIVRNQKDTAHTKAERNILEAVKHPFIVELVYAFQTGGKLYLILEYLSGGELFMHLEREGIFLEDTAWAPEILTRSGHGKAVDWWSLGALMYDMLIGQPPFTGDNRTKTIEKILKGKLMLPAYLTQDARELIRRLMKRSETQRLGAAGAQAVRGHAFFKHVHWDDTGEDDVSQFDTRFTLQTPIDSPDESTLSESANLMFQGFTYVAPSVMDEIHKPRVITARSPRRPRPHHHAAFAVPLASTAHNNPHAPQEDLMEVQGLPIYSIGECLCFKTMFLYEGDLELGELMAFMKRIVEHKSEFIAKLMNDGGNIMPHIEKRQARTGKETIHSGHFMVSHFEAEAQDEFDDLAVPVPDEEQNTQKVSVVATYTVPGTKGPVPHFDESKQHQQLSIEISLTKLFQCMTLAYRQKLTSPKWNRFKGIKLRWKEKIRLNNVIWRCWHMQFIKKQNTLVCQFASPLDVDTHVKPECSDFAANMLTDEDYLSFMSDTLFSTITSHQPFAFPDPREIARGASLADFIQPSLGPLQPNLDDFMDTLEPLQDLFSTPRLPPVPEETALPPEDTMYRNSMSVDTYNTHGYNVTGSHTSTAATMPTSQMTIHGTVLNPVSSFQGSTNNTQMMSMSDQTIKNEHLQMYDNGRLFVQTNLQNNMLNAQDIMSPYPSGSYEQQGAAQPAQQMNNVYDQKPRVQYTSKVISQPETTYKYNAVVTPSQTAPETVSLLQQPVQNQKYASAIVIQGRSGYVREKPRPRLAMYSSQLPNNQYTNYGQHSTQNQQSISIESRQTRQPQPQPQMQYLQPNSVDSYKAKPTTSTVNTRAFKMPSPPLVPTSSQQGGVVSPGGRSTGKDQYRSHSLPLGAQLNADWTVSAPAPAPAGAARRPPPLNSVASEPALPQASVMLAQLLNAQHSQSLYKLNSADDVDPKSPRKGQPSPGSDAMSPHQISKAAMLQKGAEYIKQLKAERNQIKEEMESLRQQIECLNNSIAGAKFPPGTMHDHRHLGNAGAAGGGSARGRGGQRRRQDRAHVARPLPPHGGLTLPTLLFTQGFVKLPLKWFTSSLLL</sequence>
<dbReference type="Proteomes" id="UP001064048">
    <property type="component" value="Chromosome 5"/>
</dbReference>
<reference evidence="1 2" key="1">
    <citation type="journal article" date="2022" name="Genome Biol. Evol.">
        <title>The Spruce Budworm Genome: Reconstructing the Evolutionary History of Antifreeze Proteins.</title>
        <authorList>
            <person name="Beliveau C."/>
            <person name="Gagne P."/>
            <person name="Picq S."/>
            <person name="Vernygora O."/>
            <person name="Keeling C.I."/>
            <person name="Pinkney K."/>
            <person name="Doucet D."/>
            <person name="Wen F."/>
            <person name="Johnston J.S."/>
            <person name="Maaroufi H."/>
            <person name="Boyle B."/>
            <person name="Laroche J."/>
            <person name="Dewar K."/>
            <person name="Juretic N."/>
            <person name="Blackburn G."/>
            <person name="Nisole A."/>
            <person name="Brunet B."/>
            <person name="Brandao M."/>
            <person name="Lumley L."/>
            <person name="Duan J."/>
            <person name="Quan G."/>
            <person name="Lucarotti C.J."/>
            <person name="Roe A.D."/>
            <person name="Sperling F.A.H."/>
            <person name="Levesque R.C."/>
            <person name="Cusson M."/>
        </authorList>
    </citation>
    <scope>NUCLEOTIDE SEQUENCE [LARGE SCALE GENOMIC DNA]</scope>
    <source>
        <strain evidence="1">Glfc:IPQL:Cfum</strain>
    </source>
</reference>
<protein>
    <submittedName>
        <fullName evidence="1">Uncharacterized protein</fullName>
    </submittedName>
</protein>
<name>A0ACC0KG88_CHOFU</name>
<organism evidence="1 2">
    <name type="scientific">Choristoneura fumiferana</name>
    <name type="common">Spruce budworm moth</name>
    <name type="synonym">Archips fumiferana</name>
    <dbReference type="NCBI Taxonomy" id="7141"/>
    <lineage>
        <taxon>Eukaryota</taxon>
        <taxon>Metazoa</taxon>
        <taxon>Ecdysozoa</taxon>
        <taxon>Arthropoda</taxon>
        <taxon>Hexapoda</taxon>
        <taxon>Insecta</taxon>
        <taxon>Pterygota</taxon>
        <taxon>Neoptera</taxon>
        <taxon>Endopterygota</taxon>
        <taxon>Lepidoptera</taxon>
        <taxon>Glossata</taxon>
        <taxon>Ditrysia</taxon>
        <taxon>Tortricoidea</taxon>
        <taxon>Tortricidae</taxon>
        <taxon>Tortricinae</taxon>
        <taxon>Choristoneura</taxon>
    </lineage>
</organism>
<evidence type="ECO:0000313" key="2">
    <source>
        <dbReference type="Proteomes" id="UP001064048"/>
    </source>
</evidence>
<evidence type="ECO:0000313" key="1">
    <source>
        <dbReference type="EMBL" id="KAI8435091.1"/>
    </source>
</evidence>
<dbReference type="EMBL" id="CM046105">
    <property type="protein sequence ID" value="KAI8435091.1"/>
    <property type="molecule type" value="Genomic_DNA"/>
</dbReference>